<accession>A0AAN9TX56</accession>
<keyword evidence="3" id="KW-1185">Reference proteome</keyword>
<comment type="caution">
    <text evidence="2">The sequence shown here is derived from an EMBL/GenBank/DDBJ whole genome shotgun (WGS) entry which is preliminary data.</text>
</comment>
<gene>
    <name evidence="2" type="ORF">SLS53_008746</name>
</gene>
<evidence type="ECO:0000313" key="2">
    <source>
        <dbReference type="EMBL" id="KAK7731507.1"/>
    </source>
</evidence>
<name>A0AAN9TX56_9PEZI</name>
<proteinExistence type="predicted"/>
<keyword evidence="1" id="KW-0812">Transmembrane</keyword>
<dbReference type="EMBL" id="JAJSPL020000056">
    <property type="protein sequence ID" value="KAK7731507.1"/>
    <property type="molecule type" value="Genomic_DNA"/>
</dbReference>
<dbReference type="AlphaFoldDB" id="A0AAN9TX56"/>
<evidence type="ECO:0000256" key="1">
    <source>
        <dbReference type="SAM" id="Phobius"/>
    </source>
</evidence>
<sequence>MLSEYVEVEFVLPLEMVGLDTEALLRAGPVEDEEPPPVADHPVVGHVRGVVVPIYGVLLMFVNVVVLLEFPYEPVKLAEAELAGPVDRVAELLK</sequence>
<feature type="transmembrane region" description="Helical" evidence="1">
    <location>
        <begin position="50"/>
        <end position="68"/>
    </location>
</feature>
<reference evidence="2 3" key="1">
    <citation type="journal article" date="2023" name="PLoS ONE">
        <title>Cytospora paraplurivora sp. nov. isolated from orchards with fruit tree decline syndrome in Ontario, Canada.</title>
        <authorList>
            <person name="Ilyukhin E."/>
            <person name="Nguyen H.D.T."/>
            <person name="Castle A.J."/>
            <person name="Ellouze W."/>
        </authorList>
    </citation>
    <scope>NUCLEOTIDE SEQUENCE [LARGE SCALE GENOMIC DNA]</scope>
    <source>
        <strain evidence="2 3">FDS-564</strain>
    </source>
</reference>
<keyword evidence="1" id="KW-1133">Transmembrane helix</keyword>
<evidence type="ECO:0000313" key="3">
    <source>
        <dbReference type="Proteomes" id="UP001320245"/>
    </source>
</evidence>
<organism evidence="2 3">
    <name type="scientific">Cytospora paraplurivora</name>
    <dbReference type="NCBI Taxonomy" id="2898453"/>
    <lineage>
        <taxon>Eukaryota</taxon>
        <taxon>Fungi</taxon>
        <taxon>Dikarya</taxon>
        <taxon>Ascomycota</taxon>
        <taxon>Pezizomycotina</taxon>
        <taxon>Sordariomycetes</taxon>
        <taxon>Sordariomycetidae</taxon>
        <taxon>Diaporthales</taxon>
        <taxon>Cytosporaceae</taxon>
        <taxon>Cytospora</taxon>
    </lineage>
</organism>
<dbReference type="Proteomes" id="UP001320245">
    <property type="component" value="Unassembled WGS sequence"/>
</dbReference>
<keyword evidence="1" id="KW-0472">Membrane</keyword>
<protein>
    <submittedName>
        <fullName evidence="2">Uncharacterized protein</fullName>
    </submittedName>
</protein>